<evidence type="ECO:0000256" key="1">
    <source>
        <dbReference type="SAM" id="MobiDB-lite"/>
    </source>
</evidence>
<dbReference type="Proteomes" id="UP000042738">
    <property type="component" value="Chromosome"/>
</dbReference>
<dbReference type="Gene3D" id="2.60.40.4050">
    <property type="match status" value="1"/>
</dbReference>
<dbReference type="SUPFAM" id="SSF101967">
    <property type="entry name" value="Adhesin YadA, collagen-binding domain"/>
    <property type="match status" value="1"/>
</dbReference>
<name>A0A7D5NQP6_9GAMM</name>
<sequence>MAKNNNSVALGASSMVDRDNSVSVGSKDHERQINHVAATT</sequence>
<evidence type="ECO:0000313" key="3">
    <source>
        <dbReference type="Proteomes" id="UP000042738"/>
    </source>
</evidence>
<reference evidence="2 3" key="1">
    <citation type="journal article" date="2014" name="Genome Announc.">
        <title>Whole-Genome Sequence of Serratia symbiotica Strain CWBI-2.3T, a Free-Living Symbiont of the Black Bean Aphid Aphis fabae.</title>
        <authorList>
            <person name="Foray V."/>
            <person name="Grigorescu A.S."/>
            <person name="Sabri A."/>
            <person name="Haubruge E."/>
            <person name="Lognay G."/>
            <person name="Francis F."/>
            <person name="Fauconnier M.L."/>
            <person name="Hance T."/>
            <person name="Thonart P."/>
        </authorList>
    </citation>
    <scope>NUCLEOTIDE SEQUENCE [LARGE SCALE GENOMIC DNA]</scope>
    <source>
        <strain evidence="2">CWBI-2.3</strain>
    </source>
</reference>
<feature type="region of interest" description="Disordered" evidence="1">
    <location>
        <begin position="1"/>
        <end position="40"/>
    </location>
</feature>
<feature type="compositionally biased region" description="Basic and acidic residues" evidence="1">
    <location>
        <begin position="16"/>
        <end position="33"/>
    </location>
</feature>
<gene>
    <name evidence="2" type="ORF">SYMBAF_16525</name>
</gene>
<dbReference type="InterPro" id="IPR011049">
    <property type="entry name" value="Serralysin-like_metalloprot_C"/>
</dbReference>
<dbReference type="AlphaFoldDB" id="A0A7D5NQP6"/>
<accession>A0A7D5NQP6</accession>
<dbReference type="EMBL" id="CP050855">
    <property type="protein sequence ID" value="QLH64206.1"/>
    <property type="molecule type" value="Genomic_DNA"/>
</dbReference>
<protein>
    <submittedName>
        <fullName evidence="2">Uncharacterized protein</fullName>
    </submittedName>
</protein>
<proteinExistence type="predicted"/>
<evidence type="ECO:0000313" key="2">
    <source>
        <dbReference type="EMBL" id="QLH64206.1"/>
    </source>
</evidence>
<organism evidence="2 3">
    <name type="scientific">Serratia symbiotica</name>
    <dbReference type="NCBI Taxonomy" id="138074"/>
    <lineage>
        <taxon>Bacteria</taxon>
        <taxon>Pseudomonadati</taxon>
        <taxon>Pseudomonadota</taxon>
        <taxon>Gammaproteobacteria</taxon>
        <taxon>Enterobacterales</taxon>
        <taxon>Yersiniaceae</taxon>
        <taxon>Serratia</taxon>
    </lineage>
</organism>